<dbReference type="InterPro" id="IPR011333">
    <property type="entry name" value="SKP1/BTB/POZ_sf"/>
</dbReference>
<gene>
    <name evidence="2" type="ORF">TSTA_059730</name>
</gene>
<dbReference type="PhylomeDB" id="B8LTA1"/>
<dbReference type="EMBL" id="EQ962652">
    <property type="protein sequence ID" value="EED22475.1"/>
    <property type="molecule type" value="Genomic_DNA"/>
</dbReference>
<protein>
    <recommendedName>
        <fullName evidence="1">BTB domain-containing protein</fullName>
    </recommendedName>
</protein>
<dbReference type="OrthoDB" id="6359816at2759"/>
<dbReference type="OMA" id="VEITLYH"/>
<dbReference type="STRING" id="441959.B8LTA1"/>
<dbReference type="Pfam" id="PF00651">
    <property type="entry name" value="BTB"/>
    <property type="match status" value="1"/>
</dbReference>
<dbReference type="CDD" id="cd18186">
    <property type="entry name" value="BTB_POZ_ZBTB_KLHL-like"/>
    <property type="match status" value="1"/>
</dbReference>
<dbReference type="PANTHER" id="PTHR47843:SF5">
    <property type="entry name" value="BTB_POZ DOMAIN PROTEIN"/>
    <property type="match status" value="1"/>
</dbReference>
<dbReference type="eggNOG" id="KOG4441">
    <property type="taxonomic scope" value="Eukaryota"/>
</dbReference>
<dbReference type="InParanoid" id="B8LTA1"/>
<dbReference type="Gene3D" id="3.30.710.10">
    <property type="entry name" value="Potassium Channel Kv1.1, Chain A"/>
    <property type="match status" value="1"/>
</dbReference>
<feature type="domain" description="BTB" evidence="1">
    <location>
        <begin position="40"/>
        <end position="106"/>
    </location>
</feature>
<evidence type="ECO:0000259" key="1">
    <source>
        <dbReference type="PROSITE" id="PS50097"/>
    </source>
</evidence>
<dbReference type="InterPro" id="IPR000210">
    <property type="entry name" value="BTB/POZ_dom"/>
</dbReference>
<organism evidence="2 3">
    <name type="scientific">Talaromyces stipitatus (strain ATCC 10500 / CBS 375.48 / QM 6759 / NRRL 1006)</name>
    <name type="common">Penicillium stipitatum</name>
    <dbReference type="NCBI Taxonomy" id="441959"/>
    <lineage>
        <taxon>Eukaryota</taxon>
        <taxon>Fungi</taxon>
        <taxon>Dikarya</taxon>
        <taxon>Ascomycota</taxon>
        <taxon>Pezizomycotina</taxon>
        <taxon>Eurotiomycetes</taxon>
        <taxon>Eurotiomycetidae</taxon>
        <taxon>Eurotiales</taxon>
        <taxon>Trichocomaceae</taxon>
        <taxon>Talaromyces</taxon>
        <taxon>Talaromyces sect. Talaromyces</taxon>
    </lineage>
</organism>
<dbReference type="GeneID" id="8108653"/>
<dbReference type="AlphaFoldDB" id="B8LTA1"/>
<dbReference type="Proteomes" id="UP000001745">
    <property type="component" value="Unassembled WGS sequence"/>
</dbReference>
<proteinExistence type="predicted"/>
<dbReference type="PANTHER" id="PTHR47843">
    <property type="entry name" value="BTB DOMAIN-CONTAINING PROTEIN-RELATED"/>
    <property type="match status" value="1"/>
</dbReference>
<dbReference type="SUPFAM" id="SSF54695">
    <property type="entry name" value="POZ domain"/>
    <property type="match status" value="1"/>
</dbReference>
<dbReference type="PROSITE" id="PS50097">
    <property type="entry name" value="BTB"/>
    <property type="match status" value="1"/>
</dbReference>
<accession>B8LTA1</accession>
<dbReference type="HOGENOM" id="CLU_057752_1_1_1"/>
<sequence>MPRKLPLRRQKASHAEAQDAYPGQELLDALARLQTNSKYSDLTILCGQESYAVHRSIVCTRSDFFAKACDGKFQEALSGEVRLDEEPALVKQVIEYLYTLDYQVETHVVTSNRGETEKNAPNPVEEGANSFNVPNSHSIAQNEHDVDAAEGQRRFWILSRSFPSVIVEIYNTTPEQDRGLRDIAVQITMEHFSTLRSASKTGVAAFQDALLQSVPQFSYDLLIAMMKKYVPVLEGGSV</sequence>
<keyword evidence="3" id="KW-1185">Reference proteome</keyword>
<dbReference type="VEuPathDB" id="FungiDB:TSTA_059730"/>
<evidence type="ECO:0000313" key="2">
    <source>
        <dbReference type="EMBL" id="EED22475.1"/>
    </source>
</evidence>
<dbReference type="RefSeq" id="XP_002339862.1">
    <property type="nucleotide sequence ID" value="XM_002339821.1"/>
</dbReference>
<name>B8LTA1_TALSN</name>
<reference evidence="3" key="1">
    <citation type="journal article" date="2015" name="Genome Announc.">
        <title>Genome sequence of the AIDS-associated pathogen Penicillium marneffei (ATCC18224) and its near taxonomic relative Talaromyces stipitatus (ATCC10500).</title>
        <authorList>
            <person name="Nierman W.C."/>
            <person name="Fedorova-Abrams N.D."/>
            <person name="Andrianopoulos A."/>
        </authorList>
    </citation>
    <scope>NUCLEOTIDE SEQUENCE [LARGE SCALE GENOMIC DNA]</scope>
    <source>
        <strain evidence="3">ATCC 10500 / CBS 375.48 / QM 6759 / NRRL 1006</strain>
    </source>
</reference>
<evidence type="ECO:0000313" key="3">
    <source>
        <dbReference type="Proteomes" id="UP000001745"/>
    </source>
</evidence>